<feature type="non-terminal residue" evidence="1">
    <location>
        <position position="211"/>
    </location>
</feature>
<feature type="non-terminal residue" evidence="1">
    <location>
        <position position="1"/>
    </location>
</feature>
<organism evidence="1 2">
    <name type="scientific">Apiosordaria backusii</name>
    <dbReference type="NCBI Taxonomy" id="314023"/>
    <lineage>
        <taxon>Eukaryota</taxon>
        <taxon>Fungi</taxon>
        <taxon>Dikarya</taxon>
        <taxon>Ascomycota</taxon>
        <taxon>Pezizomycotina</taxon>
        <taxon>Sordariomycetes</taxon>
        <taxon>Sordariomycetidae</taxon>
        <taxon>Sordariales</taxon>
        <taxon>Lasiosphaeriaceae</taxon>
        <taxon>Apiosordaria</taxon>
    </lineage>
</organism>
<comment type="caution">
    <text evidence="1">The sequence shown here is derived from an EMBL/GenBank/DDBJ whole genome shotgun (WGS) entry which is preliminary data.</text>
</comment>
<proteinExistence type="predicted"/>
<dbReference type="EMBL" id="JAUKTV010000005">
    <property type="protein sequence ID" value="KAK0737139.1"/>
    <property type="molecule type" value="Genomic_DNA"/>
</dbReference>
<gene>
    <name evidence="1" type="ORF">B0T21DRAFT_254769</name>
</gene>
<evidence type="ECO:0000313" key="1">
    <source>
        <dbReference type="EMBL" id="KAK0737139.1"/>
    </source>
</evidence>
<protein>
    <submittedName>
        <fullName evidence="1">Uncharacterized protein</fullName>
    </submittedName>
</protein>
<dbReference type="AlphaFoldDB" id="A0AA40BMU4"/>
<reference evidence="1" key="1">
    <citation type="submission" date="2023-06" db="EMBL/GenBank/DDBJ databases">
        <title>Genome-scale phylogeny and comparative genomics of the fungal order Sordariales.</title>
        <authorList>
            <consortium name="Lawrence Berkeley National Laboratory"/>
            <person name="Hensen N."/>
            <person name="Bonometti L."/>
            <person name="Westerberg I."/>
            <person name="Brannstrom I.O."/>
            <person name="Guillou S."/>
            <person name="Cros-Aarteil S."/>
            <person name="Calhoun S."/>
            <person name="Haridas S."/>
            <person name="Kuo A."/>
            <person name="Mondo S."/>
            <person name="Pangilinan J."/>
            <person name="Riley R."/>
            <person name="Labutti K."/>
            <person name="Andreopoulos B."/>
            <person name="Lipzen A."/>
            <person name="Chen C."/>
            <person name="Yanf M."/>
            <person name="Daum C."/>
            <person name="Ng V."/>
            <person name="Clum A."/>
            <person name="Steindorff A."/>
            <person name="Ohm R."/>
            <person name="Martin F."/>
            <person name="Silar P."/>
            <person name="Natvig D."/>
            <person name="Lalanne C."/>
            <person name="Gautier V."/>
            <person name="Ament-Velasquez S.L."/>
            <person name="Kruys A."/>
            <person name="Hutchinson M.I."/>
            <person name="Powell A.J."/>
            <person name="Barry K."/>
            <person name="Miller A.N."/>
            <person name="Grigoriev I.V."/>
            <person name="Debuchy R."/>
            <person name="Gladieux P."/>
            <person name="Thoren M.H."/>
            <person name="Johannesson H."/>
        </authorList>
    </citation>
    <scope>NUCLEOTIDE SEQUENCE</scope>
    <source>
        <strain evidence="1">CBS 540.89</strain>
    </source>
</reference>
<name>A0AA40BMU4_9PEZI</name>
<evidence type="ECO:0000313" key="2">
    <source>
        <dbReference type="Proteomes" id="UP001172159"/>
    </source>
</evidence>
<accession>A0AA40BMU4</accession>
<dbReference type="Proteomes" id="UP001172159">
    <property type="component" value="Unassembled WGS sequence"/>
</dbReference>
<keyword evidence="2" id="KW-1185">Reference proteome</keyword>
<sequence>LPKFLFLALAAHPPKFQSTYHHLRSSIHTRTTNAYDLFDLRLALRLVCLPERIKSFAAVLVTDHAVAFQHGLYFALWPALLDCYVRKGGIVILCCDFPFGVTPQDFNDLLNEVDGLGWEVAGCSRSEYVKDLPPGSIRDGLPESYNWNAVTLKAEGMKPGESWYSNARGDSAAAMAKVGEGWLGYVGNVDADDETTKVVLRMCGLPSDEVG</sequence>